<keyword evidence="2" id="KW-1185">Reference proteome</keyword>
<dbReference type="RefSeq" id="WP_229490055.1">
    <property type="nucleotide sequence ID" value="NZ_JAIVFQ010000115.1"/>
</dbReference>
<name>A0ABS8IJ41_9NOSO</name>
<comment type="caution">
    <text evidence="1">The sequence shown here is derived from an EMBL/GenBank/DDBJ whole genome shotgun (WGS) entry which is preliminary data.</text>
</comment>
<dbReference type="InterPro" id="IPR004386">
    <property type="entry name" value="Toxin_YafQ-like"/>
</dbReference>
<accession>A0ABS8IJ41</accession>
<evidence type="ECO:0000313" key="2">
    <source>
        <dbReference type="Proteomes" id="UP001199525"/>
    </source>
</evidence>
<dbReference type="SUPFAM" id="SSF143011">
    <property type="entry name" value="RelE-like"/>
    <property type="match status" value="1"/>
</dbReference>
<dbReference type="Proteomes" id="UP001199525">
    <property type="component" value="Unassembled WGS sequence"/>
</dbReference>
<dbReference type="Gene3D" id="3.30.2310.20">
    <property type="entry name" value="RelE-like"/>
    <property type="match status" value="1"/>
</dbReference>
<gene>
    <name evidence="1" type="ORF">LC586_34940</name>
</gene>
<dbReference type="Pfam" id="PF15738">
    <property type="entry name" value="YafQ_toxin"/>
    <property type="match status" value="1"/>
</dbReference>
<reference evidence="1 2" key="1">
    <citation type="journal article" date="2021" name="Microorganisms">
        <title>Genome Evolution of Filamentous Cyanobacterium Nostoc Species: From Facultative Symbiosis to Free Living.</title>
        <authorList>
            <person name="Huo D."/>
            <person name="Li H."/>
            <person name="Cai F."/>
            <person name="Guo X."/>
            <person name="Qiao Z."/>
            <person name="Wang W."/>
            <person name="Yu G."/>
            <person name="Li R."/>
        </authorList>
    </citation>
    <scope>NUCLEOTIDE SEQUENCE [LARGE SCALE GENOMIC DNA]</scope>
    <source>
        <strain evidence="1 2">CHAB 5714</strain>
    </source>
</reference>
<protein>
    <submittedName>
        <fullName evidence="1">Type II toxin-antitoxin system YafQ family toxin</fullName>
    </submittedName>
</protein>
<evidence type="ECO:0000313" key="1">
    <source>
        <dbReference type="EMBL" id="MCC5604227.1"/>
    </source>
</evidence>
<organism evidence="1 2">
    <name type="scientific">Nostoc favosum CHAB5714</name>
    <dbReference type="NCBI Taxonomy" id="2780399"/>
    <lineage>
        <taxon>Bacteria</taxon>
        <taxon>Bacillati</taxon>
        <taxon>Cyanobacteriota</taxon>
        <taxon>Cyanophyceae</taxon>
        <taxon>Nostocales</taxon>
        <taxon>Nostocaceae</taxon>
        <taxon>Nostoc</taxon>
        <taxon>Nostoc favosum</taxon>
    </lineage>
</organism>
<dbReference type="EMBL" id="JAIVFQ010000115">
    <property type="protein sequence ID" value="MCC5604227.1"/>
    <property type="molecule type" value="Genomic_DNA"/>
</dbReference>
<proteinExistence type="predicted"/>
<dbReference type="InterPro" id="IPR035093">
    <property type="entry name" value="RelE/ParE_toxin_dom_sf"/>
</dbReference>
<sequence length="94" mass="10738">MYKLVITSKFKRTFRKFARRNADLQARIEETIAAMENDIFAANLGTHKLEGKLLGLFSCSCGYDCRIVFSLKTDDESEEQVVLLLDIGTHDDVY</sequence>